<dbReference type="OrthoDB" id="9801588at2"/>
<evidence type="ECO:0000256" key="1">
    <source>
        <dbReference type="SAM" id="Phobius"/>
    </source>
</evidence>
<evidence type="ECO:0000313" key="3">
    <source>
        <dbReference type="Proteomes" id="UP000059113"/>
    </source>
</evidence>
<sequence length="57" mass="6525">MTDHSTYETLRHFADSWGLLVMVILFAGLVAWPFRPGSKKRNRDAADLIFKDDDNGE</sequence>
<name>A0A161J4F0_9SPHN</name>
<feature type="transmembrane region" description="Helical" evidence="1">
    <location>
        <begin position="16"/>
        <end position="34"/>
    </location>
</feature>
<dbReference type="Proteomes" id="UP000059113">
    <property type="component" value="Chromosome"/>
</dbReference>
<proteinExistence type="predicted"/>
<protein>
    <submittedName>
        <fullName evidence="2">Cb-type cytochrome c oxidase subunit IV</fullName>
    </submittedName>
</protein>
<keyword evidence="3" id="KW-1185">Reference proteome</keyword>
<dbReference type="KEGG" id="ery:CP97_14823"/>
<gene>
    <name evidence="2" type="ORF">CP97_14823</name>
</gene>
<dbReference type="Pfam" id="PF05545">
    <property type="entry name" value="FixQ"/>
    <property type="match status" value="1"/>
</dbReference>
<reference evidence="3" key="2">
    <citation type="submission" date="2015-04" db="EMBL/GenBank/DDBJ databases">
        <title>The complete genome sequence of Erythrobacter sp. s21-N3.</title>
        <authorList>
            <person name="Zhuang L."/>
            <person name="Liu Y."/>
            <person name="Shao Z."/>
        </authorList>
    </citation>
    <scope>NUCLEOTIDE SEQUENCE [LARGE SCALE GENOMIC DNA]</scope>
    <source>
        <strain evidence="3">s21-N3</strain>
    </source>
</reference>
<organism evidence="2 3">
    <name type="scientific">Aurantiacibacter atlanticus</name>
    <dbReference type="NCBI Taxonomy" id="1648404"/>
    <lineage>
        <taxon>Bacteria</taxon>
        <taxon>Pseudomonadati</taxon>
        <taxon>Pseudomonadota</taxon>
        <taxon>Alphaproteobacteria</taxon>
        <taxon>Sphingomonadales</taxon>
        <taxon>Erythrobacteraceae</taxon>
        <taxon>Aurantiacibacter</taxon>
    </lineage>
</organism>
<dbReference type="CDD" id="cd01324">
    <property type="entry name" value="cbb3_Oxidase_CcoQ"/>
    <property type="match status" value="1"/>
</dbReference>
<accession>A0A161J4F0</accession>
<reference evidence="2 3" key="1">
    <citation type="journal article" date="2015" name="Int. J. Syst. Evol. Microbiol.">
        <title>Erythrobacter atlanticus sp. nov., a bacterium from ocean sediment able to degrade polycyclic aromatic hydrocarbons.</title>
        <authorList>
            <person name="Zhuang L."/>
            <person name="Liu Y."/>
            <person name="Wang L."/>
            <person name="Wang W."/>
            <person name="Shao Z."/>
        </authorList>
    </citation>
    <scope>NUCLEOTIDE SEQUENCE [LARGE SCALE GENOMIC DNA]</scope>
    <source>
        <strain evidence="3">s21-N3</strain>
    </source>
</reference>
<dbReference type="RefSeq" id="WP_063612443.1">
    <property type="nucleotide sequence ID" value="NZ_CP011310.1"/>
</dbReference>
<keyword evidence="1" id="KW-0812">Transmembrane</keyword>
<keyword evidence="1" id="KW-1133">Transmembrane helix</keyword>
<keyword evidence="1" id="KW-0472">Membrane</keyword>
<dbReference type="AlphaFoldDB" id="A0A161J4F0"/>
<evidence type="ECO:0000313" key="2">
    <source>
        <dbReference type="EMBL" id="ANC50509.1"/>
    </source>
</evidence>
<dbReference type="STRING" id="1648404.CP97_14823"/>
<dbReference type="EMBL" id="CP011310">
    <property type="protein sequence ID" value="ANC50509.1"/>
    <property type="molecule type" value="Genomic_DNA"/>
</dbReference>
<dbReference type="InterPro" id="IPR008621">
    <property type="entry name" value="Cbb3-typ_cyt_oxidase_comp"/>
</dbReference>